<dbReference type="EMBL" id="JBHSAV010000057">
    <property type="protein sequence ID" value="MFC3977561.1"/>
    <property type="molecule type" value="Genomic_DNA"/>
</dbReference>
<evidence type="ECO:0000313" key="1">
    <source>
        <dbReference type="EMBL" id="MFC3977561.1"/>
    </source>
</evidence>
<sequence length="66" mass="7732">MSDIVAVGEGFESPKGSWAKTRTSYFPFCWIFYSRDGPDSYRDANFIILQYKFFNLILTCCQISWL</sequence>
<dbReference type="RefSeq" id="WP_241293770.1">
    <property type="nucleotide sequence ID" value="NZ_JAKZGR010000005.1"/>
</dbReference>
<keyword evidence="2" id="KW-1185">Reference proteome</keyword>
<evidence type="ECO:0000313" key="2">
    <source>
        <dbReference type="Proteomes" id="UP001595766"/>
    </source>
</evidence>
<dbReference type="Proteomes" id="UP001595766">
    <property type="component" value="Unassembled WGS sequence"/>
</dbReference>
<name>A0ABV8EPD3_9BACT</name>
<protein>
    <submittedName>
        <fullName evidence="1">Uncharacterized protein</fullName>
    </submittedName>
</protein>
<comment type="caution">
    <text evidence="1">The sequence shown here is derived from an EMBL/GenBank/DDBJ whole genome shotgun (WGS) entry which is preliminary data.</text>
</comment>
<reference evidence="2" key="1">
    <citation type="journal article" date="2019" name="Int. J. Syst. Evol. Microbiol.">
        <title>The Global Catalogue of Microorganisms (GCM) 10K type strain sequencing project: providing services to taxonomists for standard genome sequencing and annotation.</title>
        <authorList>
            <consortium name="The Broad Institute Genomics Platform"/>
            <consortium name="The Broad Institute Genome Sequencing Center for Infectious Disease"/>
            <person name="Wu L."/>
            <person name="Ma J."/>
        </authorList>
    </citation>
    <scope>NUCLEOTIDE SEQUENCE [LARGE SCALE GENOMIC DNA]</scope>
    <source>
        <strain evidence="2">CECT 8551</strain>
    </source>
</reference>
<proteinExistence type="predicted"/>
<accession>A0ABV8EPD3</accession>
<gene>
    <name evidence="1" type="ORF">ACFOUP_14335</name>
</gene>
<organism evidence="1 2">
    <name type="scientific">Belliella kenyensis</name>
    <dbReference type="NCBI Taxonomy" id="1472724"/>
    <lineage>
        <taxon>Bacteria</taxon>
        <taxon>Pseudomonadati</taxon>
        <taxon>Bacteroidota</taxon>
        <taxon>Cytophagia</taxon>
        <taxon>Cytophagales</taxon>
        <taxon>Cyclobacteriaceae</taxon>
        <taxon>Belliella</taxon>
    </lineage>
</organism>